<dbReference type="EMBL" id="AP022853">
    <property type="protein sequence ID" value="BCB26619.1"/>
    <property type="molecule type" value="Genomic_DNA"/>
</dbReference>
<name>A0A6F8VD04_9PROT</name>
<gene>
    <name evidence="2" type="ORF">SKTS_15050</name>
</gene>
<dbReference type="SUPFAM" id="SSF53901">
    <property type="entry name" value="Thiolase-like"/>
    <property type="match status" value="1"/>
</dbReference>
<dbReference type="RefSeq" id="WP_173062674.1">
    <property type="nucleotide sequence ID" value="NZ_AP022853.1"/>
</dbReference>
<dbReference type="Proteomes" id="UP000502260">
    <property type="component" value="Chromosome"/>
</dbReference>
<protein>
    <recommendedName>
        <fullName evidence="1">Beta-ketoacyl synthase-like N-terminal domain-containing protein</fullName>
    </recommendedName>
</protein>
<dbReference type="Gene3D" id="3.40.47.10">
    <property type="match status" value="1"/>
</dbReference>
<dbReference type="InterPro" id="IPR014030">
    <property type="entry name" value="Ketoacyl_synth_N"/>
</dbReference>
<sequence length="280" mass="29003">MIAVHVASIGLCGPGMADWASGRAVLRGEAPFDGEHPKPAATILPPAERRRSGPATRIALQVAQEAMTQANFPPTQAAVVFASSDADGENLHHILESLAQAEHEVSPTRFHNSVHNAAAGYWNIATGARTGANSLAAFDASFAAGLLEAAVQVAAENIPVLLVAFDLPFPAPLNEARTITAPFAAALLLTPQATETSLARLQISLCDEQADTAMGSAELEALRKGNPAARALPLLQAIARGTGSPLPNPPPLAGEGAKEQGRRLSLNYGANSLVIEVEKA</sequence>
<dbReference type="KEGG" id="slac:SKTS_15050"/>
<evidence type="ECO:0000313" key="3">
    <source>
        <dbReference type="Proteomes" id="UP000502260"/>
    </source>
</evidence>
<keyword evidence="3" id="KW-1185">Reference proteome</keyword>
<accession>A0A6F8VD04</accession>
<dbReference type="GO" id="GO:0016746">
    <property type="term" value="F:acyltransferase activity"/>
    <property type="evidence" value="ECO:0007669"/>
    <property type="project" value="InterPro"/>
</dbReference>
<reference evidence="3" key="1">
    <citation type="submission" date="2020-03" db="EMBL/GenBank/DDBJ databases">
        <title>Complete genome sequence of sulfur-oxidizing bacterium skT11.</title>
        <authorList>
            <person name="Kanda M."/>
            <person name="Kojima H."/>
            <person name="Fukui M."/>
        </authorList>
    </citation>
    <scope>NUCLEOTIDE SEQUENCE [LARGE SCALE GENOMIC DNA]</scope>
    <source>
        <strain evidence="3">skT11</strain>
    </source>
</reference>
<evidence type="ECO:0000313" key="2">
    <source>
        <dbReference type="EMBL" id="BCB26619.1"/>
    </source>
</evidence>
<proteinExistence type="predicted"/>
<dbReference type="Pfam" id="PF13723">
    <property type="entry name" value="Ketoacyl-synt_2"/>
    <property type="match status" value="1"/>
</dbReference>
<dbReference type="InterPro" id="IPR016039">
    <property type="entry name" value="Thiolase-like"/>
</dbReference>
<dbReference type="AlphaFoldDB" id="A0A6F8VD04"/>
<evidence type="ECO:0000259" key="1">
    <source>
        <dbReference type="Pfam" id="PF13723"/>
    </source>
</evidence>
<feature type="domain" description="Beta-ketoacyl synthase-like N-terminal" evidence="1">
    <location>
        <begin position="34"/>
        <end position="208"/>
    </location>
</feature>
<organism evidence="2 3">
    <name type="scientific">Sulfurimicrobium lacus</name>
    <dbReference type="NCBI Taxonomy" id="2715678"/>
    <lineage>
        <taxon>Bacteria</taxon>
        <taxon>Pseudomonadati</taxon>
        <taxon>Pseudomonadota</taxon>
        <taxon>Betaproteobacteria</taxon>
        <taxon>Nitrosomonadales</taxon>
        <taxon>Sulfuricellaceae</taxon>
        <taxon>Sulfurimicrobium</taxon>
    </lineage>
</organism>